<protein>
    <submittedName>
        <fullName evidence="2">Uncharacterized protein</fullName>
    </submittedName>
</protein>
<evidence type="ECO:0000256" key="1">
    <source>
        <dbReference type="SAM" id="MobiDB-lite"/>
    </source>
</evidence>
<dbReference type="AlphaFoldDB" id="A0A0B7MUK0"/>
<dbReference type="OrthoDB" id="2206543at2759"/>
<organism evidence="2 3">
    <name type="scientific">Parasitella parasitica</name>
    <dbReference type="NCBI Taxonomy" id="35722"/>
    <lineage>
        <taxon>Eukaryota</taxon>
        <taxon>Fungi</taxon>
        <taxon>Fungi incertae sedis</taxon>
        <taxon>Mucoromycota</taxon>
        <taxon>Mucoromycotina</taxon>
        <taxon>Mucoromycetes</taxon>
        <taxon>Mucorales</taxon>
        <taxon>Mucorineae</taxon>
        <taxon>Mucoraceae</taxon>
        <taxon>Parasitella</taxon>
    </lineage>
</organism>
<proteinExistence type="predicted"/>
<dbReference type="Proteomes" id="UP000054107">
    <property type="component" value="Unassembled WGS sequence"/>
</dbReference>
<feature type="compositionally biased region" description="Polar residues" evidence="1">
    <location>
        <begin position="221"/>
        <end position="233"/>
    </location>
</feature>
<reference evidence="2 3" key="1">
    <citation type="submission" date="2014-09" db="EMBL/GenBank/DDBJ databases">
        <authorList>
            <person name="Ellenberger Sabrina"/>
        </authorList>
    </citation>
    <scope>NUCLEOTIDE SEQUENCE [LARGE SCALE GENOMIC DNA]</scope>
    <source>
        <strain evidence="2 3">CBS 412.66</strain>
    </source>
</reference>
<sequence length="233" mass="26264">MPSRHESLLYQKFKYAPGQFRSHQPTAESLELASKVFNATQQPPTAEYKYLYFPSNKRMKPSIIRSKLTLLGIDNVRILDAHCPDWNTIGLLVHVNYEAELLAKFTAAQVQPIAYDYFDPVHLRDQRHAGLSQIEKVTKLKNIFKNNLTRSLSFMRYPTCYSVAKYFHRQDILTADELTAFITNSKRQQIAATFPANTTTATTAHSHPSSSAPALVEAAVQSPSAASDTNMQL</sequence>
<dbReference type="STRING" id="35722.A0A0B7MUK0"/>
<feature type="region of interest" description="Disordered" evidence="1">
    <location>
        <begin position="198"/>
        <end position="233"/>
    </location>
</feature>
<keyword evidence="3" id="KW-1185">Reference proteome</keyword>
<accession>A0A0B7MUK0</accession>
<dbReference type="EMBL" id="LN718869">
    <property type="protein sequence ID" value="CEP06940.1"/>
    <property type="molecule type" value="Genomic_DNA"/>
</dbReference>
<evidence type="ECO:0000313" key="3">
    <source>
        <dbReference type="Proteomes" id="UP000054107"/>
    </source>
</evidence>
<evidence type="ECO:0000313" key="2">
    <source>
        <dbReference type="EMBL" id="CEP06940.1"/>
    </source>
</evidence>
<gene>
    <name evidence="2" type="primary">PARPA_00200.1 scaffold 459</name>
</gene>
<name>A0A0B7MUK0_9FUNG</name>
<feature type="compositionally biased region" description="Low complexity" evidence="1">
    <location>
        <begin position="198"/>
        <end position="214"/>
    </location>
</feature>